<evidence type="ECO:0000256" key="7">
    <source>
        <dbReference type="ARBA" id="ARBA00023237"/>
    </source>
</evidence>
<evidence type="ECO:0000256" key="4">
    <source>
        <dbReference type="ARBA" id="ARBA00022692"/>
    </source>
</evidence>
<dbReference type="InterPro" id="IPR039426">
    <property type="entry name" value="TonB-dep_rcpt-like"/>
</dbReference>
<reference evidence="10" key="1">
    <citation type="journal article" date="2019" name="Int. J. Syst. Evol. Microbiol.">
        <title>The Global Catalogue of Microorganisms (GCM) 10K type strain sequencing project: providing services to taxonomists for standard genome sequencing and annotation.</title>
        <authorList>
            <consortium name="The Broad Institute Genomics Platform"/>
            <consortium name="The Broad Institute Genome Sequencing Center for Infectious Disease"/>
            <person name="Wu L."/>
            <person name="Ma J."/>
        </authorList>
    </citation>
    <scope>NUCLEOTIDE SEQUENCE [LARGE SCALE GENOMIC DNA]</scope>
    <source>
        <strain evidence="10">JCM 31921</strain>
    </source>
</reference>
<evidence type="ECO:0000256" key="3">
    <source>
        <dbReference type="ARBA" id="ARBA00022452"/>
    </source>
</evidence>
<keyword evidence="7" id="KW-0998">Cell outer membrane</keyword>
<evidence type="ECO:0000256" key="6">
    <source>
        <dbReference type="ARBA" id="ARBA00023136"/>
    </source>
</evidence>
<keyword evidence="4" id="KW-0812">Transmembrane</keyword>
<comment type="caution">
    <text evidence="9">The sequence shown here is derived from an EMBL/GenBank/DDBJ whole genome shotgun (WGS) entry which is preliminary data.</text>
</comment>
<evidence type="ECO:0000256" key="5">
    <source>
        <dbReference type="ARBA" id="ARBA00022729"/>
    </source>
</evidence>
<dbReference type="EMBL" id="BAABEZ010000001">
    <property type="protein sequence ID" value="GAA4448292.1"/>
    <property type="molecule type" value="Genomic_DNA"/>
</dbReference>
<comment type="subcellular location">
    <subcellularLocation>
        <location evidence="1">Cell outer membrane</location>
        <topology evidence="1">Multi-pass membrane protein</topology>
    </subcellularLocation>
</comment>
<keyword evidence="3" id="KW-1134">Transmembrane beta strand</keyword>
<keyword evidence="6" id="KW-0472">Membrane</keyword>
<keyword evidence="2" id="KW-0813">Transport</keyword>
<gene>
    <name evidence="9" type="ORF">GCM10023092_00580</name>
</gene>
<proteinExistence type="predicted"/>
<evidence type="ECO:0000313" key="10">
    <source>
        <dbReference type="Proteomes" id="UP001501410"/>
    </source>
</evidence>
<feature type="signal peptide" evidence="8">
    <location>
        <begin position="1"/>
        <end position="22"/>
    </location>
</feature>
<keyword evidence="10" id="KW-1185">Reference proteome</keyword>
<dbReference type="SUPFAM" id="SSF56935">
    <property type="entry name" value="Porins"/>
    <property type="match status" value="1"/>
</dbReference>
<accession>A0ABP8MEW9</accession>
<protein>
    <recommendedName>
        <fullName evidence="11">TonB-dependent receptor</fullName>
    </recommendedName>
</protein>
<dbReference type="Gene3D" id="2.40.170.20">
    <property type="entry name" value="TonB-dependent receptor, beta-barrel domain"/>
    <property type="match status" value="1"/>
</dbReference>
<sequence length="543" mass="60349">MMNRKQLLSFGLLATAIPAAQAQTEADTTIRATRIEITQIYKPKVKQADKESLVPVLPPRSRTTPRFDYQVPQYSPAYTYKPSPLQPLALLNDSAGGGFRHYLKAGIGNRHSILLEGGTDILQGRYFNAQLFGGLLSQKSSLAYQQQLLADIDGKGTYRKGNTAADIDLNILHRNFYQYGYNHDAYPSKVPAKQTLSGAGLLLNVRHGNDTNNWAPEVRVRLSYYSGSRINNENTGGAGIFANRYFSSEQLRLSFGAEAVGTQVSTDTYSAGNSYAYLSAGAVYNSGDWTLRGFIRPAIGQHGNSWLLQDLSVKRQFRSSGTTLELGSIGAIQQNTYKDLFLTNPFISTFTTQQSHSNEFFINASQKIGKHISAEARGSFWKYENLASFLNGFPGEGEKMYTVYLPRVTAVSLQGSLRYQIADQISVGAQVYLFRYTKVSYDNKVWQTPNTRINGDLLWHPINKLSITAYMAYVGGNFAVDSTAITRKLKAYADVGVGAEWNIVKNISLFANVNNLLNNKYERWLGYQAYGINVIGGLRVKFK</sequence>
<dbReference type="RefSeq" id="WP_344821507.1">
    <property type="nucleotide sequence ID" value="NZ_BAABEZ010000001.1"/>
</dbReference>
<keyword evidence="5 8" id="KW-0732">Signal</keyword>
<evidence type="ECO:0000256" key="8">
    <source>
        <dbReference type="SAM" id="SignalP"/>
    </source>
</evidence>
<organism evidence="9 10">
    <name type="scientific">Rurimicrobium arvi</name>
    <dbReference type="NCBI Taxonomy" id="2049916"/>
    <lineage>
        <taxon>Bacteria</taxon>
        <taxon>Pseudomonadati</taxon>
        <taxon>Bacteroidota</taxon>
        <taxon>Chitinophagia</taxon>
        <taxon>Chitinophagales</taxon>
        <taxon>Chitinophagaceae</taxon>
        <taxon>Rurimicrobium</taxon>
    </lineage>
</organism>
<evidence type="ECO:0000256" key="1">
    <source>
        <dbReference type="ARBA" id="ARBA00004571"/>
    </source>
</evidence>
<evidence type="ECO:0008006" key="11">
    <source>
        <dbReference type="Google" id="ProtNLM"/>
    </source>
</evidence>
<dbReference type="PANTHER" id="PTHR30069:SF29">
    <property type="entry name" value="HEMOGLOBIN AND HEMOGLOBIN-HAPTOGLOBIN-BINDING PROTEIN 1-RELATED"/>
    <property type="match status" value="1"/>
</dbReference>
<name>A0ABP8MEW9_9BACT</name>
<evidence type="ECO:0000313" key="9">
    <source>
        <dbReference type="EMBL" id="GAA4448292.1"/>
    </source>
</evidence>
<dbReference type="PANTHER" id="PTHR30069">
    <property type="entry name" value="TONB-DEPENDENT OUTER MEMBRANE RECEPTOR"/>
    <property type="match status" value="1"/>
</dbReference>
<evidence type="ECO:0000256" key="2">
    <source>
        <dbReference type="ARBA" id="ARBA00022448"/>
    </source>
</evidence>
<dbReference type="Proteomes" id="UP001501410">
    <property type="component" value="Unassembled WGS sequence"/>
</dbReference>
<dbReference type="InterPro" id="IPR036942">
    <property type="entry name" value="Beta-barrel_TonB_sf"/>
</dbReference>
<feature type="chain" id="PRO_5047399191" description="TonB-dependent receptor" evidence="8">
    <location>
        <begin position="23"/>
        <end position="543"/>
    </location>
</feature>